<name>A0ABN3WG14_9ACTN</name>
<reference evidence="1 2" key="1">
    <citation type="journal article" date="2019" name="Int. J. Syst. Evol. Microbiol.">
        <title>The Global Catalogue of Microorganisms (GCM) 10K type strain sequencing project: providing services to taxonomists for standard genome sequencing and annotation.</title>
        <authorList>
            <consortium name="The Broad Institute Genomics Platform"/>
            <consortium name="The Broad Institute Genome Sequencing Center for Infectious Disease"/>
            <person name="Wu L."/>
            <person name="Ma J."/>
        </authorList>
    </citation>
    <scope>NUCLEOTIDE SEQUENCE [LARGE SCALE GENOMIC DNA]</scope>
    <source>
        <strain evidence="1 2">JCM 9650</strain>
    </source>
</reference>
<accession>A0ABN3WG14</accession>
<evidence type="ECO:0000313" key="1">
    <source>
        <dbReference type="EMBL" id="GAA2913207.1"/>
    </source>
</evidence>
<organism evidence="1 2">
    <name type="scientific">Streptomyces erythrogriseus</name>
    <dbReference type="NCBI Taxonomy" id="284027"/>
    <lineage>
        <taxon>Bacteria</taxon>
        <taxon>Bacillati</taxon>
        <taxon>Actinomycetota</taxon>
        <taxon>Actinomycetes</taxon>
        <taxon>Kitasatosporales</taxon>
        <taxon>Streptomycetaceae</taxon>
        <taxon>Streptomyces</taxon>
        <taxon>Streptomyces griseoincarnatus group</taxon>
    </lineage>
</organism>
<dbReference type="Proteomes" id="UP001501423">
    <property type="component" value="Unassembled WGS sequence"/>
</dbReference>
<evidence type="ECO:0000313" key="2">
    <source>
        <dbReference type="Proteomes" id="UP001501423"/>
    </source>
</evidence>
<dbReference type="RefSeq" id="WP_346087897.1">
    <property type="nucleotide sequence ID" value="NZ_BAAAVA010000006.1"/>
</dbReference>
<protein>
    <submittedName>
        <fullName evidence="1">Uncharacterized protein</fullName>
    </submittedName>
</protein>
<keyword evidence="2" id="KW-1185">Reference proteome</keyword>
<dbReference type="EMBL" id="BAAAVA010000006">
    <property type="protein sequence ID" value="GAA2913207.1"/>
    <property type="molecule type" value="Genomic_DNA"/>
</dbReference>
<sequence>MSVVVSRSATFSPGIVKADSQVFARPEAMGDTLSGTGLHVTSDEQEMLGDLPVHQNLAKNAATFLHRLTSHDQLGIP</sequence>
<comment type="caution">
    <text evidence="1">The sequence shown here is derived from an EMBL/GenBank/DDBJ whole genome shotgun (WGS) entry which is preliminary data.</text>
</comment>
<gene>
    <name evidence="1" type="ORF">GCM10010478_10080</name>
</gene>
<proteinExistence type="predicted"/>